<name>A0A2W5DHQ4_9BURK</name>
<sequence length="162" mass="17369">MTLQLHMPTELPPGIHCARTDDGHQMSLLLQDFCAVSQPSQGCADPSSRQLDLWLPCTGQGWVLTQLRGSAISTGGHGWAELLAWVNGRPLRARAMPPDEPLLVSTKALAHGGLRLSLLLLAQRDLEDPASTAGCWVDSIDLTTMVSPGSQRPDVLTRTAAV</sequence>
<reference evidence="1 2" key="1">
    <citation type="submission" date="2017-08" db="EMBL/GenBank/DDBJ databases">
        <title>Infants hospitalized years apart are colonized by the same room-sourced microbial strains.</title>
        <authorList>
            <person name="Brooks B."/>
            <person name="Olm M.R."/>
            <person name="Firek B.A."/>
            <person name="Baker R."/>
            <person name="Thomas B.C."/>
            <person name="Morowitz M.J."/>
            <person name="Banfield J.F."/>
        </authorList>
    </citation>
    <scope>NUCLEOTIDE SEQUENCE [LARGE SCALE GENOMIC DNA]</scope>
    <source>
        <strain evidence="1">S2_012_000_R2_81</strain>
    </source>
</reference>
<protein>
    <submittedName>
        <fullName evidence="1">Uncharacterized protein</fullName>
    </submittedName>
</protein>
<evidence type="ECO:0000313" key="2">
    <source>
        <dbReference type="Proteomes" id="UP000249633"/>
    </source>
</evidence>
<proteinExistence type="predicted"/>
<gene>
    <name evidence="1" type="ORF">DI603_20555</name>
</gene>
<comment type="caution">
    <text evidence="1">The sequence shown here is derived from an EMBL/GenBank/DDBJ whole genome shotgun (WGS) entry which is preliminary data.</text>
</comment>
<accession>A0A2W5DHQ4</accession>
<dbReference type="AlphaFoldDB" id="A0A2W5DHQ4"/>
<organism evidence="1 2">
    <name type="scientific">Roseateles depolymerans</name>
    <dbReference type="NCBI Taxonomy" id="76731"/>
    <lineage>
        <taxon>Bacteria</taxon>
        <taxon>Pseudomonadati</taxon>
        <taxon>Pseudomonadota</taxon>
        <taxon>Betaproteobacteria</taxon>
        <taxon>Burkholderiales</taxon>
        <taxon>Sphaerotilaceae</taxon>
        <taxon>Roseateles</taxon>
    </lineage>
</organism>
<evidence type="ECO:0000313" key="1">
    <source>
        <dbReference type="EMBL" id="PZP27890.1"/>
    </source>
</evidence>
<dbReference type="EMBL" id="QFOD01000026">
    <property type="protein sequence ID" value="PZP27890.1"/>
    <property type="molecule type" value="Genomic_DNA"/>
</dbReference>
<dbReference type="Proteomes" id="UP000249633">
    <property type="component" value="Unassembled WGS sequence"/>
</dbReference>